<keyword evidence="1" id="KW-0238">DNA-binding</keyword>
<dbReference type="Pfam" id="PF04218">
    <property type="entry name" value="CENP-B_N"/>
    <property type="match status" value="1"/>
</dbReference>
<evidence type="ECO:0000313" key="6">
    <source>
        <dbReference type="EMBL" id="KAK2564614.1"/>
    </source>
</evidence>
<dbReference type="AlphaFoldDB" id="A0AAD9QNI8"/>
<dbReference type="InterPro" id="IPR007889">
    <property type="entry name" value="HTH_Psq"/>
</dbReference>
<dbReference type="EMBL" id="JARQWQ010000022">
    <property type="protein sequence ID" value="KAK2564614.1"/>
    <property type="molecule type" value="Genomic_DNA"/>
</dbReference>
<evidence type="ECO:0000313" key="7">
    <source>
        <dbReference type="Proteomes" id="UP001249851"/>
    </source>
</evidence>
<sequence>MNTASASKKRKVMTLDEQVRVIKLSNQDDLARKIAASLGVGKTQVQTVIRNKEEILKEWECGVSGKRKYSQVRKTQYDNLNRLVWEWFCSAHAKGLPVSGTLLQSKALIVDDVTESKGNNQDDDTAEEILPLLNGITLQEYASQDNALLTSCDGVNDPNWEMHLIEQAKNGFESDADEDNKEQGSENSEEDQSPEITVKEAARMVAELKRFGFKNNLKPEIVDALLNIESAIEQVKFDKQANAKQSKVENFFLPLR</sequence>
<evidence type="ECO:0000256" key="2">
    <source>
        <dbReference type="ARBA" id="ARBA00023242"/>
    </source>
</evidence>
<accession>A0AAD9QNI8</accession>
<dbReference type="InterPro" id="IPR009057">
    <property type="entry name" value="Homeodomain-like_sf"/>
</dbReference>
<dbReference type="SUPFAM" id="SSF46689">
    <property type="entry name" value="Homeodomain-like"/>
    <property type="match status" value="2"/>
</dbReference>
<dbReference type="Proteomes" id="UP001249851">
    <property type="component" value="Unassembled WGS sequence"/>
</dbReference>
<dbReference type="InterPro" id="IPR050863">
    <property type="entry name" value="CenT-Element_Derived"/>
</dbReference>
<comment type="caution">
    <text evidence="6">The sequence shown here is derived from an EMBL/GenBank/DDBJ whole genome shotgun (WGS) entry which is preliminary data.</text>
</comment>
<dbReference type="GO" id="GO:0003677">
    <property type="term" value="F:DNA binding"/>
    <property type="evidence" value="ECO:0007669"/>
    <property type="project" value="UniProtKB-KW"/>
</dbReference>
<protein>
    <submittedName>
        <fullName evidence="6">Tigger transposable element-derived protein 2</fullName>
    </submittedName>
</protein>
<feature type="region of interest" description="Disordered" evidence="3">
    <location>
        <begin position="172"/>
        <end position="197"/>
    </location>
</feature>
<dbReference type="PANTHER" id="PTHR19303">
    <property type="entry name" value="TRANSPOSON"/>
    <property type="match status" value="1"/>
</dbReference>
<dbReference type="Pfam" id="PF03221">
    <property type="entry name" value="HTH_Tnp_Tc5"/>
    <property type="match status" value="1"/>
</dbReference>
<reference evidence="6" key="2">
    <citation type="journal article" date="2023" name="Science">
        <title>Genomic signatures of disease resistance in endangered staghorn corals.</title>
        <authorList>
            <person name="Vollmer S.V."/>
            <person name="Selwyn J.D."/>
            <person name="Despard B.A."/>
            <person name="Roesel C.L."/>
        </authorList>
    </citation>
    <scope>NUCLEOTIDE SEQUENCE</scope>
    <source>
        <strain evidence="6">K2</strain>
    </source>
</reference>
<evidence type="ECO:0000259" key="4">
    <source>
        <dbReference type="Pfam" id="PF03221"/>
    </source>
</evidence>
<evidence type="ECO:0000256" key="3">
    <source>
        <dbReference type="SAM" id="MobiDB-lite"/>
    </source>
</evidence>
<dbReference type="InterPro" id="IPR006600">
    <property type="entry name" value="HTH_CenpB_DNA-bd_dom"/>
</dbReference>
<dbReference type="PANTHER" id="PTHR19303:SF73">
    <property type="entry name" value="PROTEIN PDC2"/>
    <property type="match status" value="1"/>
</dbReference>
<dbReference type="GO" id="GO:0005634">
    <property type="term" value="C:nucleus"/>
    <property type="evidence" value="ECO:0007669"/>
    <property type="project" value="TreeGrafter"/>
</dbReference>
<evidence type="ECO:0000256" key="1">
    <source>
        <dbReference type="ARBA" id="ARBA00023125"/>
    </source>
</evidence>
<name>A0AAD9QNI8_ACRCE</name>
<dbReference type="Gene3D" id="1.10.10.60">
    <property type="entry name" value="Homeodomain-like"/>
    <property type="match status" value="2"/>
</dbReference>
<reference evidence="6" key="1">
    <citation type="journal article" date="2023" name="G3 (Bethesda)">
        <title>Whole genome assembly and annotation of the endangered Caribbean coral Acropora cervicornis.</title>
        <authorList>
            <person name="Selwyn J.D."/>
            <person name="Vollmer S.V."/>
        </authorList>
    </citation>
    <scope>NUCLEOTIDE SEQUENCE</scope>
    <source>
        <strain evidence="6">K2</strain>
    </source>
</reference>
<organism evidence="6 7">
    <name type="scientific">Acropora cervicornis</name>
    <name type="common">Staghorn coral</name>
    <dbReference type="NCBI Taxonomy" id="6130"/>
    <lineage>
        <taxon>Eukaryota</taxon>
        <taxon>Metazoa</taxon>
        <taxon>Cnidaria</taxon>
        <taxon>Anthozoa</taxon>
        <taxon>Hexacorallia</taxon>
        <taxon>Scleractinia</taxon>
        <taxon>Astrocoeniina</taxon>
        <taxon>Acroporidae</taxon>
        <taxon>Acropora</taxon>
    </lineage>
</organism>
<keyword evidence="2" id="KW-0539">Nucleus</keyword>
<feature type="domain" description="HTH CENPB-type" evidence="4">
    <location>
        <begin position="77"/>
        <end position="111"/>
    </location>
</feature>
<gene>
    <name evidence="6" type="ORF">P5673_012078</name>
</gene>
<proteinExistence type="predicted"/>
<evidence type="ECO:0000259" key="5">
    <source>
        <dbReference type="Pfam" id="PF04218"/>
    </source>
</evidence>
<keyword evidence="7" id="KW-1185">Reference proteome</keyword>
<feature type="domain" description="HTH psq-type" evidence="5">
    <location>
        <begin position="8"/>
        <end position="58"/>
    </location>
</feature>